<feature type="compositionally biased region" description="Basic and acidic residues" evidence="1">
    <location>
        <begin position="664"/>
        <end position="673"/>
    </location>
</feature>
<proteinExistence type="predicted"/>
<dbReference type="InterPro" id="IPR027417">
    <property type="entry name" value="P-loop_NTPase"/>
</dbReference>
<dbReference type="AlphaFoldDB" id="A0A067NFK7"/>
<evidence type="ECO:0000313" key="3">
    <source>
        <dbReference type="Proteomes" id="UP000027073"/>
    </source>
</evidence>
<dbReference type="HOGENOM" id="CLU_359460_0_0_1"/>
<feature type="region of interest" description="Disordered" evidence="1">
    <location>
        <begin position="650"/>
        <end position="675"/>
    </location>
</feature>
<evidence type="ECO:0008006" key="4">
    <source>
        <dbReference type="Google" id="ProtNLM"/>
    </source>
</evidence>
<protein>
    <recommendedName>
        <fullName evidence="4">G domain-containing protein</fullName>
    </recommendedName>
</protein>
<feature type="compositionally biased region" description="Polar residues" evidence="1">
    <location>
        <begin position="650"/>
        <end position="663"/>
    </location>
</feature>
<dbReference type="EMBL" id="KL198014">
    <property type="protein sequence ID" value="KDQ22872.1"/>
    <property type="molecule type" value="Genomic_DNA"/>
</dbReference>
<gene>
    <name evidence="2" type="ORF">PLEOSDRAFT_163763</name>
</gene>
<evidence type="ECO:0000256" key="1">
    <source>
        <dbReference type="SAM" id="MobiDB-lite"/>
    </source>
</evidence>
<feature type="region of interest" description="Disordered" evidence="1">
    <location>
        <begin position="551"/>
        <end position="580"/>
    </location>
</feature>
<dbReference type="STRING" id="1137138.A0A067NFK7"/>
<dbReference type="VEuPathDB" id="FungiDB:PLEOSDRAFT_163763"/>
<organism evidence="2 3">
    <name type="scientific">Pleurotus ostreatus (strain PC15)</name>
    <name type="common">Oyster mushroom</name>
    <dbReference type="NCBI Taxonomy" id="1137138"/>
    <lineage>
        <taxon>Eukaryota</taxon>
        <taxon>Fungi</taxon>
        <taxon>Dikarya</taxon>
        <taxon>Basidiomycota</taxon>
        <taxon>Agaricomycotina</taxon>
        <taxon>Agaricomycetes</taxon>
        <taxon>Agaricomycetidae</taxon>
        <taxon>Agaricales</taxon>
        <taxon>Pleurotineae</taxon>
        <taxon>Pleurotaceae</taxon>
        <taxon>Pleurotus</taxon>
    </lineage>
</organism>
<reference evidence="3" key="1">
    <citation type="journal article" date="2014" name="Proc. Natl. Acad. Sci. U.S.A.">
        <title>Extensive sampling of basidiomycete genomes demonstrates inadequacy of the white-rot/brown-rot paradigm for wood decay fungi.</title>
        <authorList>
            <person name="Riley R."/>
            <person name="Salamov A.A."/>
            <person name="Brown D.W."/>
            <person name="Nagy L.G."/>
            <person name="Floudas D."/>
            <person name="Held B.W."/>
            <person name="Levasseur A."/>
            <person name="Lombard V."/>
            <person name="Morin E."/>
            <person name="Otillar R."/>
            <person name="Lindquist E.A."/>
            <person name="Sun H."/>
            <person name="LaButti K.M."/>
            <person name="Schmutz J."/>
            <person name="Jabbour D."/>
            <person name="Luo H."/>
            <person name="Baker S.E."/>
            <person name="Pisabarro A.G."/>
            <person name="Walton J.D."/>
            <person name="Blanchette R.A."/>
            <person name="Henrissat B."/>
            <person name="Martin F."/>
            <person name="Cullen D."/>
            <person name="Hibbett D.S."/>
            <person name="Grigoriev I.V."/>
        </authorList>
    </citation>
    <scope>NUCLEOTIDE SEQUENCE [LARGE SCALE GENOMIC DNA]</scope>
    <source>
        <strain evidence="3">PC15</strain>
    </source>
</reference>
<dbReference type="InParanoid" id="A0A067NFK7"/>
<dbReference type="OrthoDB" id="10439290at2759"/>
<name>A0A067NFK7_PLEO1</name>
<dbReference type="Gene3D" id="3.40.50.300">
    <property type="entry name" value="P-loop containing nucleotide triphosphate hydrolases"/>
    <property type="match status" value="1"/>
</dbReference>
<dbReference type="Proteomes" id="UP000027073">
    <property type="component" value="Unassembled WGS sequence"/>
</dbReference>
<accession>A0A067NFK7</accession>
<evidence type="ECO:0000313" key="2">
    <source>
        <dbReference type="EMBL" id="KDQ22872.1"/>
    </source>
</evidence>
<sequence length="779" mass="85181">MKVTLDDIEPGDTVIAVLGAVGSGKSTFINAATESDVGGAPNDSYGEVQVSKCLITGTSTVFLEVPSSEELGKFLVFVSKWLEKASEMNLKISGVIYVHSINNINYALDSLPFLDSLDAGCASSFRSIVLVTSMWGTGTNDIHSQRERQLITDNWKPILDRGSTAVRFLNTSPSALYILSNILPRCRGGTPASSIDPRYIQRIDAQPEDGHYPHVSLLAALIQASSFSVFVDSGVDVWNEAVRATLAIMNTPEVRLNPSAPVIMFTKQLQTSQGHRRLFCYIASYAAELLFAISEQVKAGMPYVEVADTVYNLNQRLLPLRKGPLPVRARRWPRSPQLALLKDCKLHIEATRQFFEEATLLGLQGVIDRIEARLAGRSLNEYEPSLTESQFSSLESFTSEYSRASVPHQDDGRSIPDLQHADRFLEVKYMAQTKGTLERLEALAISAQLSIPFQSGPQTEGSIPQKMTVLQAHGFDRIAHLQQSINRVESFVKAGLANCAAAREPGSPKDTMSVVAPITAELASSNLRSSEKPPYPALPKLVFDARLLSHSSKNSPATPTRRKPNHTKVDQGSSRGSPVMHVDCTAYSPSLRTSFLKEDVSPLIQRQFIPSFSSLAPFIPEDSFTATPTRWNPNLPPVDATLINTSNPSLTSYTSQSHSNPITTHDKSEKLDVPRPFPSLGTPVSTSASDLVVNDANQPHIRTTPNGGSSPFSSLIGLYVDQLAETKEHFWHSCRETATVTIYVNQLLLVEGDHFHGAINGSSSVGGLGNVYYGMYHLR</sequence>
<dbReference type="SUPFAM" id="SSF52540">
    <property type="entry name" value="P-loop containing nucleoside triphosphate hydrolases"/>
    <property type="match status" value="1"/>
</dbReference>